<accession>L1JG80</accession>
<dbReference type="KEGG" id="gtt:GUITHDRAFT_69486"/>
<dbReference type="HOGENOM" id="CLU_023205_2_0_1"/>
<dbReference type="STRING" id="905079.L1JG80"/>
<dbReference type="OrthoDB" id="2310150at2759"/>
<keyword evidence="1" id="KW-0560">Oxidoreductase</keyword>
<reference evidence="3 5" key="1">
    <citation type="journal article" date="2012" name="Nature">
        <title>Algal genomes reveal evolutionary mosaicism and the fate of nucleomorphs.</title>
        <authorList>
            <consortium name="DOE Joint Genome Institute"/>
            <person name="Curtis B.A."/>
            <person name="Tanifuji G."/>
            <person name="Burki F."/>
            <person name="Gruber A."/>
            <person name="Irimia M."/>
            <person name="Maruyama S."/>
            <person name="Arias M.C."/>
            <person name="Ball S.G."/>
            <person name="Gile G.H."/>
            <person name="Hirakawa Y."/>
            <person name="Hopkins J.F."/>
            <person name="Kuo A."/>
            <person name="Rensing S.A."/>
            <person name="Schmutz J."/>
            <person name="Symeonidi A."/>
            <person name="Elias M."/>
            <person name="Eveleigh R.J."/>
            <person name="Herman E.K."/>
            <person name="Klute M.J."/>
            <person name="Nakayama T."/>
            <person name="Obornik M."/>
            <person name="Reyes-Prieto A."/>
            <person name="Armbrust E.V."/>
            <person name="Aves S.J."/>
            <person name="Beiko R.G."/>
            <person name="Coutinho P."/>
            <person name="Dacks J.B."/>
            <person name="Durnford D.G."/>
            <person name="Fast N.M."/>
            <person name="Green B.R."/>
            <person name="Grisdale C.J."/>
            <person name="Hempel F."/>
            <person name="Henrissat B."/>
            <person name="Hoppner M.P."/>
            <person name="Ishida K."/>
            <person name="Kim E."/>
            <person name="Koreny L."/>
            <person name="Kroth P.G."/>
            <person name="Liu Y."/>
            <person name="Malik S.B."/>
            <person name="Maier U.G."/>
            <person name="McRose D."/>
            <person name="Mock T."/>
            <person name="Neilson J.A."/>
            <person name="Onodera N.T."/>
            <person name="Poole A.M."/>
            <person name="Pritham E.J."/>
            <person name="Richards T.A."/>
            <person name="Rocap G."/>
            <person name="Roy S.W."/>
            <person name="Sarai C."/>
            <person name="Schaack S."/>
            <person name="Shirato S."/>
            <person name="Slamovits C.H."/>
            <person name="Spencer D.F."/>
            <person name="Suzuki S."/>
            <person name="Worden A.Z."/>
            <person name="Zauner S."/>
            <person name="Barry K."/>
            <person name="Bell C."/>
            <person name="Bharti A.K."/>
            <person name="Crow J.A."/>
            <person name="Grimwood J."/>
            <person name="Kramer R."/>
            <person name="Lindquist E."/>
            <person name="Lucas S."/>
            <person name="Salamov A."/>
            <person name="McFadden G.I."/>
            <person name="Lane C.E."/>
            <person name="Keeling P.J."/>
            <person name="Gray M.W."/>
            <person name="Grigoriev I.V."/>
            <person name="Archibald J.M."/>
        </authorList>
    </citation>
    <scope>NUCLEOTIDE SEQUENCE</scope>
    <source>
        <strain evidence="3 5">CCMP2712</strain>
    </source>
</reference>
<dbReference type="InterPro" id="IPR023210">
    <property type="entry name" value="NADP_OxRdtase_dom"/>
</dbReference>
<reference evidence="4" key="3">
    <citation type="submission" date="2016-03" db="UniProtKB">
        <authorList>
            <consortium name="EnsemblProtists"/>
        </authorList>
    </citation>
    <scope>IDENTIFICATION</scope>
</reference>
<dbReference type="PRINTS" id="PR00069">
    <property type="entry name" value="ALDKETRDTASE"/>
</dbReference>
<organism evidence="3">
    <name type="scientific">Guillardia theta (strain CCMP2712)</name>
    <name type="common">Cryptophyte</name>
    <dbReference type="NCBI Taxonomy" id="905079"/>
    <lineage>
        <taxon>Eukaryota</taxon>
        <taxon>Cryptophyceae</taxon>
        <taxon>Pyrenomonadales</taxon>
        <taxon>Geminigeraceae</taxon>
        <taxon>Guillardia</taxon>
    </lineage>
</organism>
<name>L1JG80_GUITC</name>
<dbReference type="Pfam" id="PF00248">
    <property type="entry name" value="Aldo_ket_red"/>
    <property type="match status" value="1"/>
</dbReference>
<dbReference type="Proteomes" id="UP000011087">
    <property type="component" value="Unassembled WGS sequence"/>
</dbReference>
<dbReference type="eggNOG" id="KOG1575">
    <property type="taxonomic scope" value="Eukaryota"/>
</dbReference>
<dbReference type="EMBL" id="JH992989">
    <property type="protein sequence ID" value="EKX47506.1"/>
    <property type="molecule type" value="Genomic_DNA"/>
</dbReference>
<feature type="domain" description="NADP-dependent oxidoreductase" evidence="2">
    <location>
        <begin position="16"/>
        <end position="340"/>
    </location>
</feature>
<dbReference type="SUPFAM" id="SSF51430">
    <property type="entry name" value="NAD(P)-linked oxidoreductase"/>
    <property type="match status" value="1"/>
</dbReference>
<keyword evidence="5" id="KW-1185">Reference proteome</keyword>
<evidence type="ECO:0000313" key="3">
    <source>
        <dbReference type="EMBL" id="EKX47506.1"/>
    </source>
</evidence>
<dbReference type="Gene3D" id="3.20.20.100">
    <property type="entry name" value="NADP-dependent oxidoreductase domain"/>
    <property type="match status" value="1"/>
</dbReference>
<dbReference type="AlphaFoldDB" id="L1JG80"/>
<sequence length="356" mass="39792">MRYNKLGDSDLIVSEVCLGTMTWGKQNTEEEAIQQLNTAFDDFGVNFIDTAEGYPIPLQPETSGATDIIIGKWMKQRPRDQVILATKVCGKSSRLKWFRDDGQGTRVTKKQVVESVEKSLKRLQTDYIDLLQIHWPDRYVPLFGPNKYDITLETPAVPFEEQLEAMNELIQQGKIRHWGLSNETPFGVMAFVSLALEQGMAKPVSVQNSYSLLTREFEAGLAEVCSPSHTNTALIPYSPLSAGVLTGKYDGDNSNCRLNLLKGYRARYESSSAPSAVQQYCKIAAKYGLTPTQLALSFVASRPFVPSTLIGSTSQEQLLENLNSFQYEFTKEMLEDIERVHMACPDPWRTPQPGGG</sequence>
<evidence type="ECO:0000259" key="2">
    <source>
        <dbReference type="Pfam" id="PF00248"/>
    </source>
</evidence>
<dbReference type="InterPro" id="IPR020471">
    <property type="entry name" value="AKR"/>
</dbReference>
<dbReference type="CDD" id="cd19094">
    <property type="entry name" value="AKR_Tas-like"/>
    <property type="match status" value="1"/>
</dbReference>
<dbReference type="PANTHER" id="PTHR43364:SF4">
    <property type="entry name" value="NAD(P)-LINKED OXIDOREDUCTASE SUPERFAMILY PROTEIN"/>
    <property type="match status" value="1"/>
</dbReference>
<evidence type="ECO:0000256" key="1">
    <source>
        <dbReference type="ARBA" id="ARBA00023002"/>
    </source>
</evidence>
<dbReference type="GeneID" id="17304288"/>
<dbReference type="EnsemblProtists" id="EKX47506">
    <property type="protein sequence ID" value="EKX47506"/>
    <property type="gene ID" value="GUITHDRAFT_69486"/>
</dbReference>
<dbReference type="OMA" id="PDHDWST"/>
<protein>
    <recommendedName>
        <fullName evidence="2">NADP-dependent oxidoreductase domain-containing protein</fullName>
    </recommendedName>
</protein>
<dbReference type="PaxDb" id="55529-EKX47506"/>
<evidence type="ECO:0000313" key="5">
    <source>
        <dbReference type="Proteomes" id="UP000011087"/>
    </source>
</evidence>
<dbReference type="InterPro" id="IPR050523">
    <property type="entry name" value="AKR_Detox_Biosynth"/>
</dbReference>
<dbReference type="PANTHER" id="PTHR43364">
    <property type="entry name" value="NADH-SPECIFIC METHYLGLYOXAL REDUCTASE-RELATED"/>
    <property type="match status" value="1"/>
</dbReference>
<dbReference type="GO" id="GO:0016491">
    <property type="term" value="F:oxidoreductase activity"/>
    <property type="evidence" value="ECO:0007669"/>
    <property type="project" value="UniProtKB-KW"/>
</dbReference>
<dbReference type="RefSeq" id="XP_005834486.1">
    <property type="nucleotide sequence ID" value="XM_005834429.1"/>
</dbReference>
<reference evidence="5" key="2">
    <citation type="submission" date="2012-11" db="EMBL/GenBank/DDBJ databases">
        <authorList>
            <person name="Kuo A."/>
            <person name="Curtis B.A."/>
            <person name="Tanifuji G."/>
            <person name="Burki F."/>
            <person name="Gruber A."/>
            <person name="Irimia M."/>
            <person name="Maruyama S."/>
            <person name="Arias M.C."/>
            <person name="Ball S.G."/>
            <person name="Gile G.H."/>
            <person name="Hirakawa Y."/>
            <person name="Hopkins J.F."/>
            <person name="Rensing S.A."/>
            <person name="Schmutz J."/>
            <person name="Symeonidi A."/>
            <person name="Elias M."/>
            <person name="Eveleigh R.J."/>
            <person name="Herman E.K."/>
            <person name="Klute M.J."/>
            <person name="Nakayama T."/>
            <person name="Obornik M."/>
            <person name="Reyes-Prieto A."/>
            <person name="Armbrust E.V."/>
            <person name="Aves S.J."/>
            <person name="Beiko R.G."/>
            <person name="Coutinho P."/>
            <person name="Dacks J.B."/>
            <person name="Durnford D.G."/>
            <person name="Fast N.M."/>
            <person name="Green B.R."/>
            <person name="Grisdale C."/>
            <person name="Hempe F."/>
            <person name="Henrissat B."/>
            <person name="Hoppner M.P."/>
            <person name="Ishida K.-I."/>
            <person name="Kim E."/>
            <person name="Koreny L."/>
            <person name="Kroth P.G."/>
            <person name="Liu Y."/>
            <person name="Malik S.-B."/>
            <person name="Maier U.G."/>
            <person name="McRose D."/>
            <person name="Mock T."/>
            <person name="Neilson J.A."/>
            <person name="Onodera N.T."/>
            <person name="Poole A.M."/>
            <person name="Pritham E.J."/>
            <person name="Richards T.A."/>
            <person name="Rocap G."/>
            <person name="Roy S.W."/>
            <person name="Sarai C."/>
            <person name="Schaack S."/>
            <person name="Shirato S."/>
            <person name="Slamovits C.H."/>
            <person name="Spencer D.F."/>
            <person name="Suzuki S."/>
            <person name="Worden A.Z."/>
            <person name="Zauner S."/>
            <person name="Barry K."/>
            <person name="Bell C."/>
            <person name="Bharti A.K."/>
            <person name="Crow J.A."/>
            <person name="Grimwood J."/>
            <person name="Kramer R."/>
            <person name="Lindquist E."/>
            <person name="Lucas S."/>
            <person name="Salamov A."/>
            <person name="McFadden G.I."/>
            <person name="Lane C.E."/>
            <person name="Keeling P.J."/>
            <person name="Gray M.W."/>
            <person name="Grigoriev I.V."/>
            <person name="Archibald J.M."/>
        </authorList>
    </citation>
    <scope>NUCLEOTIDE SEQUENCE</scope>
    <source>
        <strain evidence="5">CCMP2712</strain>
    </source>
</reference>
<gene>
    <name evidence="3" type="ORF">GUITHDRAFT_69486</name>
</gene>
<evidence type="ECO:0000313" key="4">
    <source>
        <dbReference type="EnsemblProtists" id="EKX47506"/>
    </source>
</evidence>
<dbReference type="InterPro" id="IPR036812">
    <property type="entry name" value="NAD(P)_OxRdtase_dom_sf"/>
</dbReference>
<proteinExistence type="predicted"/>